<comment type="caution">
    <text evidence="1">The sequence shown here is derived from an EMBL/GenBank/DDBJ whole genome shotgun (WGS) entry which is preliminary data.</text>
</comment>
<accession>X1H3W2</accession>
<dbReference type="EMBL" id="BARU01026550">
    <property type="protein sequence ID" value="GAH64097.1"/>
    <property type="molecule type" value="Genomic_DNA"/>
</dbReference>
<reference evidence="1" key="1">
    <citation type="journal article" date="2014" name="Front. Microbiol.">
        <title>High frequency of phylogenetically diverse reductive dehalogenase-homologous genes in deep subseafloor sedimentary metagenomes.</title>
        <authorList>
            <person name="Kawai M."/>
            <person name="Futagami T."/>
            <person name="Toyoda A."/>
            <person name="Takaki Y."/>
            <person name="Nishi S."/>
            <person name="Hori S."/>
            <person name="Arai W."/>
            <person name="Tsubouchi T."/>
            <person name="Morono Y."/>
            <person name="Uchiyama I."/>
            <person name="Ito T."/>
            <person name="Fujiyama A."/>
            <person name="Inagaki F."/>
            <person name="Takami H."/>
        </authorList>
    </citation>
    <scope>NUCLEOTIDE SEQUENCE</scope>
    <source>
        <strain evidence="1">Expedition CK06-06</strain>
    </source>
</reference>
<dbReference type="AlphaFoldDB" id="X1H3W2"/>
<gene>
    <name evidence="1" type="ORF">S03H2_42631</name>
</gene>
<protein>
    <submittedName>
        <fullName evidence="1">Uncharacterized protein</fullName>
    </submittedName>
</protein>
<sequence>EGVLVGTRNILNFIGLLTTAVDDPANNRVNVTTALPVFDTGWINRSDWTNVHLGDVRLEYDNRDGIFEVGEIITEEISGNTGIINSITATVLRLKEVTGTGVFSDNREITGASSGATADVDGTTKNVDNNVRHDLGAPLSDILVKVLISTDRTDDNSFDVTGYQIGRPTSGINSHGIRIDQVDTNNILIQTGDDGIGVLTVAGVFGRVNIENWYYKVKVYKLV</sequence>
<evidence type="ECO:0000313" key="1">
    <source>
        <dbReference type="EMBL" id="GAH64097.1"/>
    </source>
</evidence>
<name>X1H3W2_9ZZZZ</name>
<organism evidence="1">
    <name type="scientific">marine sediment metagenome</name>
    <dbReference type="NCBI Taxonomy" id="412755"/>
    <lineage>
        <taxon>unclassified sequences</taxon>
        <taxon>metagenomes</taxon>
        <taxon>ecological metagenomes</taxon>
    </lineage>
</organism>
<feature type="non-terminal residue" evidence="1">
    <location>
        <position position="1"/>
    </location>
</feature>
<proteinExistence type="predicted"/>